<dbReference type="KEGG" id="apre:CNX65_35025"/>
<dbReference type="Proteomes" id="UP000218505">
    <property type="component" value="Chromosome"/>
</dbReference>
<sequence length="117" mass="13208">MAGKRGDRVASPGRPGAWEARFATPEAAKGWEELCRAARSNTWEAWIVLTERPTTPENLARQHPLRGSLSTKVVGARTLEQWQYEVTSSGRIWYCPDPEKRVVWVVYASCAHPKQTD</sequence>
<keyword evidence="2" id="KW-1185">Reference proteome</keyword>
<evidence type="ECO:0000313" key="2">
    <source>
        <dbReference type="Proteomes" id="UP000218505"/>
    </source>
</evidence>
<reference evidence="1" key="1">
    <citation type="submission" date="2017-09" db="EMBL/GenBank/DDBJ databases">
        <title>Complete Genome Sequence of ansamitocin-producing Bacterium Actinosynnema pretiosum X47.</title>
        <authorList>
            <person name="Cao G."/>
            <person name="Zong G."/>
            <person name="Zhong C."/>
            <person name="Fu J."/>
        </authorList>
    </citation>
    <scope>NUCLEOTIDE SEQUENCE [LARGE SCALE GENOMIC DNA]</scope>
    <source>
        <strain evidence="1">X47</strain>
    </source>
</reference>
<accession>A0A290ZFW8</accession>
<dbReference type="AlphaFoldDB" id="A0A290ZFW8"/>
<evidence type="ECO:0000313" key="1">
    <source>
        <dbReference type="EMBL" id="ATE57885.1"/>
    </source>
</evidence>
<dbReference type="EMBL" id="CP023445">
    <property type="protein sequence ID" value="ATE57885.1"/>
    <property type="molecule type" value="Genomic_DNA"/>
</dbReference>
<name>A0A290ZFW8_9PSEU</name>
<proteinExistence type="predicted"/>
<organism evidence="1 2">
    <name type="scientific">Actinosynnema pretiosum</name>
    <dbReference type="NCBI Taxonomy" id="42197"/>
    <lineage>
        <taxon>Bacteria</taxon>
        <taxon>Bacillati</taxon>
        <taxon>Actinomycetota</taxon>
        <taxon>Actinomycetes</taxon>
        <taxon>Pseudonocardiales</taxon>
        <taxon>Pseudonocardiaceae</taxon>
        <taxon>Actinosynnema</taxon>
    </lineage>
</organism>
<gene>
    <name evidence="1" type="ORF">CNX65_35025</name>
</gene>
<protein>
    <submittedName>
        <fullName evidence="1">Uncharacterized protein</fullName>
    </submittedName>
</protein>